<proteinExistence type="predicted"/>
<keyword evidence="2" id="KW-1185">Reference proteome</keyword>
<evidence type="ECO:0000313" key="2">
    <source>
        <dbReference type="Proteomes" id="UP000594262"/>
    </source>
</evidence>
<organism evidence="1 2">
    <name type="scientific">Clytia hemisphaerica</name>
    <dbReference type="NCBI Taxonomy" id="252671"/>
    <lineage>
        <taxon>Eukaryota</taxon>
        <taxon>Metazoa</taxon>
        <taxon>Cnidaria</taxon>
        <taxon>Hydrozoa</taxon>
        <taxon>Hydroidolina</taxon>
        <taxon>Leptothecata</taxon>
        <taxon>Obeliida</taxon>
        <taxon>Clytiidae</taxon>
        <taxon>Clytia</taxon>
    </lineage>
</organism>
<accession>A0A7M5XG53</accession>
<protein>
    <submittedName>
        <fullName evidence="1">Uncharacterized protein</fullName>
    </submittedName>
</protein>
<evidence type="ECO:0000313" key="1">
    <source>
        <dbReference type="EnsemblMetazoa" id="CLYHEMP022352.1"/>
    </source>
</evidence>
<dbReference type="Proteomes" id="UP000594262">
    <property type="component" value="Unplaced"/>
</dbReference>
<sequence>MITSAVPIGYRRMIQFKEIGSVRNQIGYWFPFLERVRYSMRFKTAYWINGQVSSVCANQDLTPFVGRFVPIRIEQIKQSDGRTFMSLYVDGNKICTTENTTPETVGPTEFIIAGYFDDEPRIVFRDIKVESI</sequence>
<dbReference type="EnsemblMetazoa" id="CLYHEMT022352.1">
    <property type="protein sequence ID" value="CLYHEMP022352.1"/>
    <property type="gene ID" value="CLYHEMG022352"/>
</dbReference>
<dbReference type="AlphaFoldDB" id="A0A7M5XG53"/>
<name>A0A7M5XG53_9CNID</name>
<reference evidence="1" key="1">
    <citation type="submission" date="2021-01" db="UniProtKB">
        <authorList>
            <consortium name="EnsemblMetazoa"/>
        </authorList>
    </citation>
    <scope>IDENTIFICATION</scope>
</reference>